<keyword evidence="4 6" id="KW-0472">Membrane</keyword>
<organism evidence="8 9">
    <name type="scientific">Cupriavidus gilardii</name>
    <dbReference type="NCBI Taxonomy" id="82541"/>
    <lineage>
        <taxon>Bacteria</taxon>
        <taxon>Pseudomonadati</taxon>
        <taxon>Pseudomonadota</taxon>
        <taxon>Betaproteobacteria</taxon>
        <taxon>Burkholderiales</taxon>
        <taxon>Burkholderiaceae</taxon>
        <taxon>Cupriavidus</taxon>
    </lineage>
</organism>
<evidence type="ECO:0000313" key="8">
    <source>
        <dbReference type="EMBL" id="NNH09663.1"/>
    </source>
</evidence>
<feature type="domain" description="Translocation and assembly module TamB C-terminal" evidence="7">
    <location>
        <begin position="1033"/>
        <end position="1382"/>
    </location>
</feature>
<reference evidence="8 9" key="1">
    <citation type="submission" date="2020-05" db="EMBL/GenBank/DDBJ databases">
        <title>MicrobeNet Type strains.</title>
        <authorList>
            <person name="Nicholson A.C."/>
        </authorList>
    </citation>
    <scope>NUCLEOTIDE SEQUENCE [LARGE SCALE GENOMIC DNA]</scope>
    <source>
        <strain evidence="8 9">ATCC 700815</strain>
    </source>
</reference>
<proteinExistence type="predicted"/>
<dbReference type="PANTHER" id="PTHR36985:SF1">
    <property type="entry name" value="TRANSLOCATION AND ASSEMBLY MODULE SUBUNIT TAMB"/>
    <property type="match status" value="1"/>
</dbReference>
<feature type="compositionally biased region" description="Low complexity" evidence="5">
    <location>
        <begin position="319"/>
        <end position="352"/>
    </location>
</feature>
<dbReference type="PANTHER" id="PTHR36985">
    <property type="entry name" value="TRANSLOCATION AND ASSEMBLY MODULE SUBUNIT TAMB"/>
    <property type="match status" value="1"/>
</dbReference>
<evidence type="ECO:0000256" key="3">
    <source>
        <dbReference type="ARBA" id="ARBA00022989"/>
    </source>
</evidence>
<comment type="caution">
    <text evidence="8">The sequence shown here is derived from an EMBL/GenBank/DDBJ whole genome shotgun (WGS) entry which is preliminary data.</text>
</comment>
<evidence type="ECO:0000259" key="7">
    <source>
        <dbReference type="Pfam" id="PF04357"/>
    </source>
</evidence>
<dbReference type="RefSeq" id="WP_151022198.1">
    <property type="nucleotide sequence ID" value="NZ_CP130340.1"/>
</dbReference>
<evidence type="ECO:0000313" key="9">
    <source>
        <dbReference type="Proteomes" id="UP000542973"/>
    </source>
</evidence>
<feature type="region of interest" description="Disordered" evidence="5">
    <location>
        <begin position="318"/>
        <end position="388"/>
    </location>
</feature>
<evidence type="ECO:0000256" key="5">
    <source>
        <dbReference type="SAM" id="MobiDB-lite"/>
    </source>
</evidence>
<accession>A0A849B6T8</accession>
<evidence type="ECO:0000256" key="2">
    <source>
        <dbReference type="ARBA" id="ARBA00022692"/>
    </source>
</evidence>
<dbReference type="EMBL" id="JABEMD010000002">
    <property type="protein sequence ID" value="NNH09663.1"/>
    <property type="molecule type" value="Genomic_DNA"/>
</dbReference>
<dbReference type="InterPro" id="IPR007452">
    <property type="entry name" value="TamB_C"/>
</dbReference>
<feature type="region of interest" description="Disordered" evidence="5">
    <location>
        <begin position="1"/>
        <end position="21"/>
    </location>
</feature>
<name>A0A849B6T8_9BURK</name>
<gene>
    <name evidence="8" type="ORF">HLB16_02050</name>
</gene>
<evidence type="ECO:0000256" key="6">
    <source>
        <dbReference type="SAM" id="Phobius"/>
    </source>
</evidence>
<evidence type="ECO:0000256" key="1">
    <source>
        <dbReference type="ARBA" id="ARBA00004167"/>
    </source>
</evidence>
<comment type="subcellular location">
    <subcellularLocation>
        <location evidence="1">Membrane</location>
        <topology evidence="1">Single-pass membrane protein</topology>
    </subcellularLocation>
</comment>
<keyword evidence="2 6" id="KW-0812">Transmembrane</keyword>
<feature type="compositionally biased region" description="Basic and acidic residues" evidence="5">
    <location>
        <begin position="1394"/>
        <end position="1404"/>
    </location>
</feature>
<dbReference type="GO" id="GO:0009306">
    <property type="term" value="P:protein secretion"/>
    <property type="evidence" value="ECO:0007669"/>
    <property type="project" value="InterPro"/>
</dbReference>
<evidence type="ECO:0000256" key="4">
    <source>
        <dbReference type="ARBA" id="ARBA00023136"/>
    </source>
</evidence>
<keyword evidence="3 6" id="KW-1133">Transmembrane helix</keyword>
<feature type="transmembrane region" description="Helical" evidence="6">
    <location>
        <begin position="27"/>
        <end position="53"/>
    </location>
</feature>
<feature type="region of interest" description="Disordered" evidence="5">
    <location>
        <begin position="1391"/>
        <end position="1433"/>
    </location>
</feature>
<dbReference type="Proteomes" id="UP000542973">
    <property type="component" value="Unassembled WGS sequence"/>
</dbReference>
<dbReference type="Pfam" id="PF04357">
    <property type="entry name" value="TamB"/>
    <property type="match status" value="1"/>
</dbReference>
<dbReference type="GO" id="GO:0097347">
    <property type="term" value="C:TAM protein secretion complex"/>
    <property type="evidence" value="ECO:0007669"/>
    <property type="project" value="TreeGrafter"/>
</dbReference>
<protein>
    <submittedName>
        <fullName evidence="8">Translocation/assembly module TamB</fullName>
    </submittedName>
</protein>
<feature type="compositionally biased region" description="Low complexity" evidence="5">
    <location>
        <begin position="358"/>
        <end position="388"/>
    </location>
</feature>
<sequence>MSTPDLPSVPARGSEPPRAPQPRRRRWLRVFGIVLLALVALIVLLAVALGAALRTERGSRELWSLATRLSAGVLAGQYQGGTFAHGLQLRDVVFAQGDTRVGVDRLDGSWSLAWHLGPGRARLHVAALRLGNVDVRLPPSEDKPDQPPPTLPDSLSLPLAIDVDALTLARLSILRGPEATASPLVFSDLSAALHTDGSRHRLTVDRLVTPYGKLSANAQLAGDAPFALNGEALLEGEWQKEAYNVSARADGTLQALRADIEASGDRLRGRGEVELTPFGPVPFTRLRVDGERINPRLFNPAAPQANLSVHAELRPVDRSGGAAAPAAPGAASAPANVPAGSAPSAPAASVPAAPAPSAPRASVPATSVPSAPAASVPAASAPQPWPSAAPAAAPLTVAGEVSIRNHEPGPLDAERLPVQSLRATVELSEAAQHVRDLRVALAGNGEIAGSGSLREGRGGFDLDVRRLDPHALHGKLRSARLAGPVIVRLEPGRQSVALDLGGGELKLFADARIDADAVTLAALRLGVAQGSLHAEGRLGLKEQQPFSFKGRITDLDPARLASVAKGRINANIDASGTLAGEPRVAADFSVGDSEYAGLPMTGGGKVRLAGQRLLPSEATLSMAGNRADLRGSFGARGDRMTVAVDAPQLDRLKFGVGGTLKLDAQVSGTWQRPEVTATYDARALSMGPHRVDSASGNADLRGGIDGPLRLRLDARGYRGPQLTIGTLQASLDGTQARHSFRVQGEGRVRRRPLQLQAAGQGSWKNGTWTGTLDTLEERSTVELRLLTPVAVSAGSQRLTLGATRLQLERSTIVLDSLDWDRGRIRSRGQLSGLQVGHLLELAEIFTGEAPPLRSDLVLDGEWNLNLAETAAGFAELRRRSGDLSVNAGRGFTTMGLGQTVLRAEAAGNRLQLRGSVVSSRLGNAKVDAFAGLMPEQGVLTVTPASALGGQVSFDVPRLKALEALTGPQYAFEGRLAAAMQLAGTVGAPVLTGTVNGDDLGVTLYDLGIRLTDGIVRIVLDRNVIELRQVRFRGGDGTLTASGNVRLGEADPTLRARIVAERLELFASPERTLVVSGNADMANENRQFVIRGKFRVDRGLFDLPKAGAPVLGDDVVIVRKSDRRAERDVRTAATPAVPESQPTSRFAPVIDLSVDLGDRFRFRGAGADLLLAGRLGVNSEPLTPLRVTGTVRVVDGTYEAFGRRLQITRGIVNFNGPVGNPNLNIRAMRLNQEVEAGVEVTGTVRLPRVRLVSEPNVPDEDKLSWLMFGYGAESAAAGQQQQLSGGALGGAALGMLGSKAGKGIVQRFGIDEFSIGPSTAGLSDQQVVSVGKAVSEKISVGYEQSLTSAANVAKLTWAFSRRWSLIARGGSINGLSLLFNRRFDSWSQLFSGSTTRREGARREQDASTGSTDGDADNPPTPPTAPEGPAEAIKR</sequence>
<dbReference type="GO" id="GO:0005886">
    <property type="term" value="C:plasma membrane"/>
    <property type="evidence" value="ECO:0007669"/>
    <property type="project" value="InterPro"/>
</dbReference>